<keyword evidence="1" id="KW-0732">Signal</keyword>
<dbReference type="Proteomes" id="UP001304300">
    <property type="component" value="Chromosome"/>
</dbReference>
<proteinExistence type="predicted"/>
<dbReference type="AlphaFoldDB" id="A0AAQ3L8R7"/>
<evidence type="ECO:0000256" key="1">
    <source>
        <dbReference type="SAM" id="SignalP"/>
    </source>
</evidence>
<name>A0AAQ3L8R7_9BACT</name>
<dbReference type="KEGG" id="puo:RZN69_19110"/>
<sequence length="308" mass="33638">MYKKLILLAAAFVLASNVSIQARALDWGSSVNAQGFQQDGVTPLNDAFVFYLGVFANGFTPTNANVDDWAANWTTVDAVNYNPAYKVFNARHTTSATDPAAGTQGYIWGIRRDKALNEWILITDSTWLWPENSLFGLKETWTVRMASEAIVGSINDSNYQMMTQNVGDAPLPSIDYAIWAKRFFADGDPNADSEADPDSNGLANMAEFALDGDPVGQGRESNIESGVFEVVEPLQPQESEGQRYLAVIVKPSVDASVNISGTLATDPGFSENVEAAVVEQLEDGSLMVRDPTPVDDMTQQKFLRVQFD</sequence>
<evidence type="ECO:0000313" key="3">
    <source>
        <dbReference type="Proteomes" id="UP001304300"/>
    </source>
</evidence>
<dbReference type="EMBL" id="CP136920">
    <property type="protein sequence ID" value="WOO40737.1"/>
    <property type="molecule type" value="Genomic_DNA"/>
</dbReference>
<protein>
    <submittedName>
        <fullName evidence="2">Uncharacterized protein</fullName>
    </submittedName>
</protein>
<reference evidence="2 3" key="1">
    <citation type="submission" date="2023-10" db="EMBL/GenBank/DDBJ databases">
        <title>Rubellicoccus peritrichatus gen. nov., sp. nov., isolated from an algae of coral reef tank.</title>
        <authorList>
            <person name="Luo J."/>
        </authorList>
    </citation>
    <scope>NUCLEOTIDE SEQUENCE [LARGE SCALE GENOMIC DNA]</scope>
    <source>
        <strain evidence="2 3">CR14</strain>
    </source>
</reference>
<organism evidence="2 3">
    <name type="scientific">Rubellicoccus peritrichatus</name>
    <dbReference type="NCBI Taxonomy" id="3080537"/>
    <lineage>
        <taxon>Bacteria</taxon>
        <taxon>Pseudomonadati</taxon>
        <taxon>Verrucomicrobiota</taxon>
        <taxon>Opitutia</taxon>
        <taxon>Puniceicoccales</taxon>
        <taxon>Cerasicoccaceae</taxon>
        <taxon>Rubellicoccus</taxon>
    </lineage>
</organism>
<evidence type="ECO:0000313" key="2">
    <source>
        <dbReference type="EMBL" id="WOO40737.1"/>
    </source>
</evidence>
<dbReference type="RefSeq" id="WP_317832913.1">
    <property type="nucleotide sequence ID" value="NZ_CP136920.1"/>
</dbReference>
<accession>A0AAQ3L8R7</accession>
<gene>
    <name evidence="2" type="ORF">RZN69_19110</name>
</gene>
<feature type="chain" id="PRO_5042893190" evidence="1">
    <location>
        <begin position="25"/>
        <end position="308"/>
    </location>
</feature>
<keyword evidence="3" id="KW-1185">Reference proteome</keyword>
<feature type="signal peptide" evidence="1">
    <location>
        <begin position="1"/>
        <end position="24"/>
    </location>
</feature>